<accession>A0AAD4KHR6</accession>
<dbReference type="Proteomes" id="UP001201262">
    <property type="component" value="Unassembled WGS sequence"/>
</dbReference>
<proteinExistence type="inferred from homology"/>
<evidence type="ECO:0000256" key="1">
    <source>
        <dbReference type="ARBA" id="ARBA00038208"/>
    </source>
</evidence>
<dbReference type="EMBL" id="JAJTJA010000015">
    <property type="protein sequence ID" value="KAH8689664.1"/>
    <property type="molecule type" value="Genomic_DNA"/>
</dbReference>
<dbReference type="AlphaFoldDB" id="A0AAD4KHR6"/>
<dbReference type="Pfam" id="PF06999">
    <property type="entry name" value="Suc_Fer-like"/>
    <property type="match status" value="1"/>
</dbReference>
<comment type="caution">
    <text evidence="3">The sequence shown here is derived from an EMBL/GenBank/DDBJ whole genome shotgun (WGS) entry which is preliminary data.</text>
</comment>
<evidence type="ECO:0000256" key="2">
    <source>
        <dbReference type="ARBA" id="ARBA00040895"/>
    </source>
</evidence>
<evidence type="ECO:0000313" key="3">
    <source>
        <dbReference type="EMBL" id="KAH8689664.1"/>
    </source>
</evidence>
<keyword evidence="4" id="KW-1185">Reference proteome</keyword>
<dbReference type="RefSeq" id="XP_046066018.1">
    <property type="nucleotide sequence ID" value="XM_046217585.1"/>
</dbReference>
<dbReference type="CDD" id="cd03062">
    <property type="entry name" value="TRX_Fd_Sucrase"/>
    <property type="match status" value="1"/>
</dbReference>
<reference evidence="3" key="1">
    <citation type="submission" date="2021-12" db="EMBL/GenBank/DDBJ databases">
        <title>Convergent genome expansion in fungi linked to evolution of root-endophyte symbiosis.</title>
        <authorList>
            <consortium name="DOE Joint Genome Institute"/>
            <person name="Ke Y.-H."/>
            <person name="Bonito G."/>
            <person name="Liao H.-L."/>
            <person name="Looney B."/>
            <person name="Rojas-Flechas A."/>
            <person name="Nash J."/>
            <person name="Hameed K."/>
            <person name="Schadt C."/>
            <person name="Martin F."/>
            <person name="Crous P.W."/>
            <person name="Miettinen O."/>
            <person name="Magnuson J.K."/>
            <person name="Labbe J."/>
            <person name="Jacobson D."/>
            <person name="Doktycz M.J."/>
            <person name="Veneault-Fourrey C."/>
            <person name="Kuo A."/>
            <person name="Mondo S."/>
            <person name="Calhoun S."/>
            <person name="Riley R."/>
            <person name="Ohm R."/>
            <person name="LaButti K."/>
            <person name="Andreopoulos B."/>
            <person name="Pangilinan J."/>
            <person name="Nolan M."/>
            <person name="Tritt A."/>
            <person name="Clum A."/>
            <person name="Lipzen A."/>
            <person name="Daum C."/>
            <person name="Barry K."/>
            <person name="Grigoriev I.V."/>
            <person name="Vilgalys R."/>
        </authorList>
    </citation>
    <scope>NUCLEOTIDE SEQUENCE</scope>
    <source>
        <strain evidence="3">PMI_201</strain>
    </source>
</reference>
<organism evidence="3 4">
    <name type="scientific">Talaromyces proteolyticus</name>
    <dbReference type="NCBI Taxonomy" id="1131652"/>
    <lineage>
        <taxon>Eukaryota</taxon>
        <taxon>Fungi</taxon>
        <taxon>Dikarya</taxon>
        <taxon>Ascomycota</taxon>
        <taxon>Pezizomycotina</taxon>
        <taxon>Eurotiomycetes</taxon>
        <taxon>Eurotiomycetidae</taxon>
        <taxon>Eurotiales</taxon>
        <taxon>Trichocomaceae</taxon>
        <taxon>Talaromyces</taxon>
        <taxon>Talaromyces sect. Bacilispori</taxon>
    </lineage>
</organism>
<protein>
    <recommendedName>
        <fullName evidence="2">Altered inheritance of mitochondria protein 32</fullName>
    </recommendedName>
</protein>
<dbReference type="GeneID" id="70247872"/>
<evidence type="ECO:0000313" key="4">
    <source>
        <dbReference type="Proteomes" id="UP001201262"/>
    </source>
</evidence>
<sequence>MIYYLRWPARHSWNTGVVLSKNSSRTAITGSKILYRPFASSSFPLPTTPTCPEPTCECAPTPPMPRWLPIDHRRQLNATMAPYTQQILISTAQTDWSSRIEDDGVGENWGSLIRGLKGLFGRGGKYADPYNNLSITTSSFAPSPLASSGFASAFLFPAFKYVPRIPVAALQAANNETPDLETFARAFLLPHKLHSAHASIPDAQRSTMTRSPELSSHFPEVLEIKQSPTILICGHGGRDMRCGVMRPVLQAEFERVLRRKGFTTNGDEDGQKSVVDGPTHANLAAISHIGGHKYAGNVIIYIPPGFMTTAASSKSTVEVIPSPLAGTGIWYGRVEPKHVEGIVEETIFKGNVVEDHFRGGIGMDGEIYRL</sequence>
<dbReference type="PANTHER" id="PTHR31902">
    <property type="entry name" value="ACTIN PATCHES DISTAL PROTEIN 1"/>
    <property type="match status" value="1"/>
</dbReference>
<dbReference type="InterPro" id="IPR036249">
    <property type="entry name" value="Thioredoxin-like_sf"/>
</dbReference>
<comment type="similarity">
    <text evidence="1">Belongs to the AIM32 family.</text>
</comment>
<dbReference type="PANTHER" id="PTHR31902:SF7">
    <property type="entry name" value="ALTERED INHERITANCE OF MITOCHONDRIA PROTEIN 32"/>
    <property type="match status" value="1"/>
</dbReference>
<dbReference type="InterPro" id="IPR009737">
    <property type="entry name" value="Aim32/Apd1-like"/>
</dbReference>
<dbReference type="Gene3D" id="3.40.30.10">
    <property type="entry name" value="Glutaredoxin"/>
    <property type="match status" value="1"/>
</dbReference>
<name>A0AAD4KHR6_9EURO</name>
<dbReference type="SUPFAM" id="SSF52833">
    <property type="entry name" value="Thioredoxin-like"/>
    <property type="match status" value="1"/>
</dbReference>
<gene>
    <name evidence="3" type="ORF">BGW36DRAFT_391314</name>
</gene>